<dbReference type="Pfam" id="PF10981">
    <property type="entry name" value="DUF2788"/>
    <property type="match status" value="1"/>
</dbReference>
<dbReference type="RefSeq" id="WP_115307424.1">
    <property type="nucleotide sequence ID" value="NZ_CP091516.1"/>
</dbReference>
<reference evidence="2 3" key="1">
    <citation type="submission" date="2018-06" db="EMBL/GenBank/DDBJ databases">
        <authorList>
            <consortium name="Pathogen Informatics"/>
            <person name="Doyle S."/>
        </authorList>
    </citation>
    <scope>NUCLEOTIDE SEQUENCE [LARGE SCALE GENOMIC DNA]</scope>
    <source>
        <strain evidence="2 3">NCTC13336</strain>
    </source>
</reference>
<dbReference type="OrthoDB" id="5625617at2"/>
<evidence type="ECO:0000313" key="3">
    <source>
        <dbReference type="Proteomes" id="UP000254293"/>
    </source>
</evidence>
<evidence type="ECO:0000256" key="1">
    <source>
        <dbReference type="SAM" id="Phobius"/>
    </source>
</evidence>
<keyword evidence="1" id="KW-0472">Membrane</keyword>
<proteinExistence type="predicted"/>
<dbReference type="AlphaFoldDB" id="A0A377QYM8"/>
<dbReference type="Proteomes" id="UP000254293">
    <property type="component" value="Unassembled WGS sequence"/>
</dbReference>
<evidence type="ECO:0000313" key="2">
    <source>
        <dbReference type="EMBL" id="STR00102.1"/>
    </source>
</evidence>
<gene>
    <name evidence="2" type="ORF">NCTC13336_00298</name>
</gene>
<protein>
    <submittedName>
        <fullName evidence="2">Protein of uncharacterized function (DUF2788)</fullName>
    </submittedName>
</protein>
<keyword evidence="1" id="KW-1133">Transmembrane helix</keyword>
<name>A0A377QYM8_9NEIS</name>
<sequence length="67" mass="7609">MSEAEFTAWTMRICLTVLVIFLGFIVYDLGKKSNAGKFGMFILFFVLGLGVFGFLFKELLIGFLMKK</sequence>
<feature type="transmembrane region" description="Helical" evidence="1">
    <location>
        <begin position="38"/>
        <end position="56"/>
    </location>
</feature>
<organism evidence="2 3">
    <name type="scientific">Kingella potus</name>
    <dbReference type="NCBI Taxonomy" id="265175"/>
    <lineage>
        <taxon>Bacteria</taxon>
        <taxon>Pseudomonadati</taxon>
        <taxon>Pseudomonadota</taxon>
        <taxon>Betaproteobacteria</taxon>
        <taxon>Neisseriales</taxon>
        <taxon>Neisseriaceae</taxon>
        <taxon>Kingella</taxon>
    </lineage>
</organism>
<dbReference type="InterPro" id="IPR021249">
    <property type="entry name" value="DUF2788"/>
</dbReference>
<accession>A0A377QYM8</accession>
<dbReference type="EMBL" id="UGJJ01000001">
    <property type="protein sequence ID" value="STR00102.1"/>
    <property type="molecule type" value="Genomic_DNA"/>
</dbReference>
<feature type="transmembrane region" description="Helical" evidence="1">
    <location>
        <begin position="6"/>
        <end position="26"/>
    </location>
</feature>
<keyword evidence="1" id="KW-0812">Transmembrane</keyword>
<keyword evidence="3" id="KW-1185">Reference proteome</keyword>